<protein>
    <submittedName>
        <fullName evidence="1">Uncharacterized protein</fullName>
    </submittedName>
</protein>
<proteinExistence type="predicted"/>
<keyword evidence="2" id="KW-1185">Reference proteome</keyword>
<gene>
    <name evidence="1" type="ORF">CR513_09936</name>
</gene>
<evidence type="ECO:0000313" key="2">
    <source>
        <dbReference type="Proteomes" id="UP000257109"/>
    </source>
</evidence>
<reference evidence="1" key="1">
    <citation type="submission" date="2018-05" db="EMBL/GenBank/DDBJ databases">
        <title>Draft genome of Mucuna pruriens seed.</title>
        <authorList>
            <person name="Nnadi N.E."/>
            <person name="Vos R."/>
            <person name="Hasami M.H."/>
            <person name="Devisetty U.K."/>
            <person name="Aguiy J.C."/>
        </authorList>
    </citation>
    <scope>NUCLEOTIDE SEQUENCE [LARGE SCALE GENOMIC DNA]</scope>
    <source>
        <strain evidence="1">JCA_2017</strain>
    </source>
</reference>
<name>A0A371HTM1_MUCPR</name>
<evidence type="ECO:0000313" key="1">
    <source>
        <dbReference type="EMBL" id="RDY06130.1"/>
    </source>
</evidence>
<feature type="non-terminal residue" evidence="1">
    <location>
        <position position="1"/>
    </location>
</feature>
<dbReference type="EMBL" id="QJKJ01001747">
    <property type="protein sequence ID" value="RDY06130.1"/>
    <property type="molecule type" value="Genomic_DNA"/>
</dbReference>
<comment type="caution">
    <text evidence="1">The sequence shown here is derived from an EMBL/GenBank/DDBJ whole genome shotgun (WGS) entry which is preliminary data.</text>
</comment>
<dbReference type="Proteomes" id="UP000257109">
    <property type="component" value="Unassembled WGS sequence"/>
</dbReference>
<sequence length="250" mass="28300">MLPKFHDLAGEDTYKHLKEFHVVYSTMRPWSSKGLAVSVAGHVQHMGRHETYVPRKILPDVQDCDHLERDMWNQATLRGDTTQVLGEVQQVVCHVSAPSNQRITFITVFLRRFIDDGPKHGRWASGGALMDKTPAIARHLISNMASNTQGGASTSRVVSEVGTFDNLRLENQLMELTSLARQFVVGQNQQNTQRVCAICTSMKYPTNMCPTLTIGRYCKSNAVSRFRKHPLTDDSELERGRSRRCDVTKW</sequence>
<dbReference type="AlphaFoldDB" id="A0A371HTM1"/>
<organism evidence="1 2">
    <name type="scientific">Mucuna pruriens</name>
    <name type="common">Velvet bean</name>
    <name type="synonym">Dolichos pruriens</name>
    <dbReference type="NCBI Taxonomy" id="157652"/>
    <lineage>
        <taxon>Eukaryota</taxon>
        <taxon>Viridiplantae</taxon>
        <taxon>Streptophyta</taxon>
        <taxon>Embryophyta</taxon>
        <taxon>Tracheophyta</taxon>
        <taxon>Spermatophyta</taxon>
        <taxon>Magnoliopsida</taxon>
        <taxon>eudicotyledons</taxon>
        <taxon>Gunneridae</taxon>
        <taxon>Pentapetalae</taxon>
        <taxon>rosids</taxon>
        <taxon>fabids</taxon>
        <taxon>Fabales</taxon>
        <taxon>Fabaceae</taxon>
        <taxon>Papilionoideae</taxon>
        <taxon>50 kb inversion clade</taxon>
        <taxon>NPAAA clade</taxon>
        <taxon>indigoferoid/millettioid clade</taxon>
        <taxon>Phaseoleae</taxon>
        <taxon>Mucuna</taxon>
    </lineage>
</organism>
<dbReference type="OrthoDB" id="1689420at2759"/>
<accession>A0A371HTM1</accession>